<dbReference type="Pfam" id="PF18962">
    <property type="entry name" value="Por_Secre_tail"/>
    <property type="match status" value="1"/>
</dbReference>
<evidence type="ECO:0000256" key="5">
    <source>
        <dbReference type="ARBA" id="ARBA00022801"/>
    </source>
</evidence>
<dbReference type="InterPro" id="IPR026444">
    <property type="entry name" value="Secre_tail"/>
</dbReference>
<organism evidence="13 14">
    <name type="scientific">Christiangramia flava JLT2011</name>
    <dbReference type="NCBI Taxonomy" id="1229726"/>
    <lineage>
        <taxon>Bacteria</taxon>
        <taxon>Pseudomonadati</taxon>
        <taxon>Bacteroidota</taxon>
        <taxon>Flavobacteriia</taxon>
        <taxon>Flavobacteriales</taxon>
        <taxon>Flavobacteriaceae</taxon>
        <taxon>Christiangramia</taxon>
    </lineage>
</organism>
<dbReference type="GO" id="GO:0006508">
    <property type="term" value="P:proteolysis"/>
    <property type="evidence" value="ECO:0007669"/>
    <property type="project" value="UniProtKB-KW"/>
</dbReference>
<dbReference type="Pfam" id="PF01447">
    <property type="entry name" value="Peptidase_M4"/>
    <property type="match status" value="1"/>
</dbReference>
<protein>
    <submittedName>
        <fullName evidence="13">Thermolysin</fullName>
    </submittedName>
</protein>
<dbReference type="Gene3D" id="2.60.120.200">
    <property type="match status" value="1"/>
</dbReference>
<dbReference type="InterPro" id="IPR001570">
    <property type="entry name" value="Peptidase_M4_C_domain"/>
</dbReference>
<proteinExistence type="predicted"/>
<keyword evidence="4" id="KW-0677">Repeat</keyword>
<dbReference type="InterPro" id="IPR003644">
    <property type="entry name" value="Calx_beta"/>
</dbReference>
<evidence type="ECO:0000256" key="1">
    <source>
        <dbReference type="ARBA" id="ARBA00022670"/>
    </source>
</evidence>
<dbReference type="Gene3D" id="2.60.40.2030">
    <property type="match status" value="1"/>
</dbReference>
<evidence type="ECO:0000256" key="6">
    <source>
        <dbReference type="ARBA" id="ARBA00022833"/>
    </source>
</evidence>
<evidence type="ECO:0000256" key="2">
    <source>
        <dbReference type="ARBA" id="ARBA00022723"/>
    </source>
</evidence>
<gene>
    <name evidence="13" type="ORF">GRFL_3167</name>
</gene>
<dbReference type="Proteomes" id="UP000186230">
    <property type="component" value="Chromosome"/>
</dbReference>
<dbReference type="Gene3D" id="3.10.170.10">
    <property type="match status" value="1"/>
</dbReference>
<evidence type="ECO:0000256" key="4">
    <source>
        <dbReference type="ARBA" id="ARBA00022737"/>
    </source>
</evidence>
<dbReference type="GO" id="GO:0004222">
    <property type="term" value="F:metalloendopeptidase activity"/>
    <property type="evidence" value="ECO:0007669"/>
    <property type="project" value="InterPro"/>
</dbReference>
<accession>A0A1L7I8F1</accession>
<dbReference type="Gene3D" id="1.10.390.10">
    <property type="entry name" value="Neutral Protease Domain 2"/>
    <property type="match status" value="1"/>
</dbReference>
<keyword evidence="3" id="KW-0732">Signal</keyword>
<evidence type="ECO:0000259" key="9">
    <source>
        <dbReference type="Pfam" id="PF01447"/>
    </source>
</evidence>
<evidence type="ECO:0000313" key="13">
    <source>
        <dbReference type="EMBL" id="APU69891.1"/>
    </source>
</evidence>
<keyword evidence="2" id="KW-0479">Metal-binding</keyword>
<dbReference type="GO" id="GO:0046872">
    <property type="term" value="F:metal ion binding"/>
    <property type="evidence" value="ECO:0007669"/>
    <property type="project" value="UniProtKB-KW"/>
</dbReference>
<dbReference type="InterPro" id="IPR013856">
    <property type="entry name" value="Peptidase_M4_domain"/>
</dbReference>
<dbReference type="SUPFAM" id="SSF55486">
    <property type="entry name" value="Metalloproteases ('zincins'), catalytic domain"/>
    <property type="match status" value="1"/>
</dbReference>
<dbReference type="PANTHER" id="PTHR33794">
    <property type="entry name" value="BACILLOLYSIN"/>
    <property type="match status" value="1"/>
</dbReference>
<dbReference type="KEGG" id="gfl:GRFL_3167"/>
<feature type="domain" description="Secretion system C-terminal sorting" evidence="12">
    <location>
        <begin position="1268"/>
        <end position="1335"/>
    </location>
</feature>
<evidence type="ECO:0000259" key="10">
    <source>
        <dbReference type="Pfam" id="PF02868"/>
    </source>
</evidence>
<sequence>MNTQKSDLIPSDVPQFLSEIFGTSAETSFQQQEILDNKGFQIIKFQQYQSGIKVEHGLIKAVVKNNQVIAFTSEYYILDNAATSAGLSEDAALQKALTHIGAEQYSWEYVLSLGSNLLVQQTYDEFYPKGELVYVDDYATPEVDLSLAYKFNIYAAKPISRAYVYVDANNGNILLEDAIIKHVTEDAPKPQPQPAYLNGIGDTRYAGRRQFDSSQDTDGNFILKGVTPSGVENETLSYEGIGGLPLSVPALETFAVPIADGDGDLLNPETADNIWNASEHRKDEFSTLNPYPLANEKNNDDVALDAHWGAEVVLDYWKDVHNRLSYDNQGTKIFNYVHYGDAYDNAFWNGTAMTYGDGSYQGGTNPDGSFAPLTSMDVCAHEIGHGVCEFTSNLVYQRESGAMNEGLSDIWAASVENYVLTRIDSSLEFDTWGIGEQIDESDGGLPAGDPDSRALRWMDAPKTEGNPDCYGGDNWTDPECGTPNLANDQCGVHNNSGVLNKWYYLMVAGSGQTLSPGFGKPAVEDQITDAGNSYSVEGIGFSKAEAITYMAETLLSPNAKFAEMRDASIFAAQSLYGIDSFEEQQVTNAWFGVDVGEAYNSGEPNTISFSDSNVTIFSEDNTETGCDDFVIYEVVISSVDVNPTATISLNLSGTTAMQGEDFEISATDLTFSGSERKTIEIKVFDDAVIEDTENITLSFVYNNEFQQQVFRIADNDFEPRTGSTVETLLAEDFSGNGLPQQWSIKTITEGFNSWSVNGDLTAAGRAYVNDSLVNIPFYNQASPSEVILQTGLINAMGYQDVNVSFDWEAGGETDAVDPTIIFDYGEFVYTFDGANYQSLQKFVGSGPLAVSIENGQFSGLIPELEGKSFYLGWRWYNDANAGSEFSFAIDNVTVTAVPAGIATEIGKTMTTNVSAGTTVYFMANSDKSLIAKISNATEDLGCVTLSIEESGNGFEVFSNINTARASKVFSINTENENASYDLSIYYTDKELSSFDQPLELLPIKVDAATIDEADESLKNFELNGSVTEVNSEDAYKVYTGTFTGSGKVGLAQDFQYCFAAPSPWKSAAIGNGSGKTCYDDAIFSVEASGAGLNARSDSFYYTYQDVSADVTIVASLDALSKEELQNEATLQIRENLQAGSKFAAISIEADPLSGASEFRFAYRKSSGGNISFGNYTLTSLPEYFRLEQSGNLVTASYSVDQNNWTEIGSVRLKFSSKTAGIGSNVNATFSEVSIIEGNGKTQEADEKNLTKLDEGNEAPVNDSRKLTLYPNPAVSQINLELEESPISMVSIYSLNGKMVRSEKAEKSGASMRIDVSRLLSGLYIAKIYTEDGKVYNRRFLKK</sequence>
<dbReference type="Pfam" id="PF03160">
    <property type="entry name" value="Calx-beta"/>
    <property type="match status" value="1"/>
</dbReference>
<evidence type="ECO:0000256" key="7">
    <source>
        <dbReference type="ARBA" id="ARBA00022837"/>
    </source>
</evidence>
<dbReference type="GO" id="GO:0007154">
    <property type="term" value="P:cell communication"/>
    <property type="evidence" value="ECO:0007669"/>
    <property type="project" value="InterPro"/>
</dbReference>
<keyword evidence="5" id="KW-0378">Hydrolase</keyword>
<dbReference type="STRING" id="1229726.GRFL_3167"/>
<evidence type="ECO:0000259" key="12">
    <source>
        <dbReference type="Pfam" id="PF18962"/>
    </source>
</evidence>
<dbReference type="InterPro" id="IPR038081">
    <property type="entry name" value="CalX-like_sf"/>
</dbReference>
<keyword evidence="6" id="KW-0862">Zinc</keyword>
<reference evidence="13 14" key="1">
    <citation type="submission" date="2016-07" db="EMBL/GenBank/DDBJ databases">
        <title>Multi-omics approach to identify versatile polysaccharide utilization systems of a marine flavobacterium Gramella flava.</title>
        <authorList>
            <person name="Tang K."/>
        </authorList>
    </citation>
    <scope>NUCLEOTIDE SEQUENCE [LARGE SCALE GENOMIC DNA]</scope>
    <source>
        <strain evidence="13 14">JLT2011</strain>
    </source>
</reference>
<feature type="domain" description="Peptidase M4 C-terminal" evidence="10">
    <location>
        <begin position="392"/>
        <end position="595"/>
    </location>
</feature>
<dbReference type="InterPro" id="IPR050728">
    <property type="entry name" value="Zinc_Metalloprotease_M4"/>
</dbReference>
<dbReference type="RefSeq" id="WP_158091641.1">
    <property type="nucleotide sequence ID" value="NZ_AMRU01000016.1"/>
</dbReference>
<dbReference type="PANTHER" id="PTHR33794:SF1">
    <property type="entry name" value="BACILLOLYSIN"/>
    <property type="match status" value="1"/>
</dbReference>
<dbReference type="NCBIfam" id="TIGR04183">
    <property type="entry name" value="Por_Secre_tail"/>
    <property type="match status" value="1"/>
</dbReference>
<evidence type="ECO:0000259" key="11">
    <source>
        <dbReference type="Pfam" id="PF03160"/>
    </source>
</evidence>
<keyword evidence="1" id="KW-0645">Protease</keyword>
<feature type="domain" description="Peptidase M4" evidence="9">
    <location>
        <begin position="295"/>
        <end position="388"/>
    </location>
</feature>
<dbReference type="Pfam" id="PF02868">
    <property type="entry name" value="Peptidase_M4_C"/>
    <property type="match status" value="1"/>
</dbReference>
<evidence type="ECO:0000313" key="14">
    <source>
        <dbReference type="Proteomes" id="UP000186230"/>
    </source>
</evidence>
<keyword evidence="8" id="KW-0482">Metalloprotease</keyword>
<evidence type="ECO:0000256" key="8">
    <source>
        <dbReference type="ARBA" id="ARBA00023049"/>
    </source>
</evidence>
<name>A0A1L7I8F1_9FLAO</name>
<dbReference type="EMBL" id="CP016359">
    <property type="protein sequence ID" value="APU69891.1"/>
    <property type="molecule type" value="Genomic_DNA"/>
</dbReference>
<feature type="domain" description="Calx-beta" evidence="11">
    <location>
        <begin position="624"/>
        <end position="704"/>
    </location>
</feature>
<dbReference type="InterPro" id="IPR027268">
    <property type="entry name" value="Peptidase_M4/M1_CTD_sf"/>
</dbReference>
<dbReference type="CDD" id="cd09597">
    <property type="entry name" value="M4_TLP"/>
    <property type="match status" value="1"/>
</dbReference>
<keyword evidence="14" id="KW-1185">Reference proteome</keyword>
<dbReference type="SUPFAM" id="SSF141072">
    <property type="entry name" value="CalX-like"/>
    <property type="match status" value="1"/>
</dbReference>
<evidence type="ECO:0000256" key="3">
    <source>
        <dbReference type="ARBA" id="ARBA00022729"/>
    </source>
</evidence>
<dbReference type="GO" id="GO:0016020">
    <property type="term" value="C:membrane"/>
    <property type="evidence" value="ECO:0007669"/>
    <property type="project" value="InterPro"/>
</dbReference>
<keyword evidence="7" id="KW-0106">Calcium</keyword>